<evidence type="ECO:0000313" key="3">
    <source>
        <dbReference type="Proteomes" id="UP001610334"/>
    </source>
</evidence>
<comment type="caution">
    <text evidence="2">The sequence shown here is derived from an EMBL/GenBank/DDBJ whole genome shotgun (WGS) entry which is preliminary data.</text>
</comment>
<feature type="region of interest" description="Disordered" evidence="1">
    <location>
        <begin position="103"/>
        <end position="144"/>
    </location>
</feature>
<gene>
    <name evidence="2" type="ORF">BJX63DRAFT_257458</name>
</gene>
<dbReference type="EMBL" id="JBFXLT010000005">
    <property type="protein sequence ID" value="KAL2821123.1"/>
    <property type="molecule type" value="Genomic_DNA"/>
</dbReference>
<proteinExistence type="predicted"/>
<dbReference type="Proteomes" id="UP001610334">
    <property type="component" value="Unassembled WGS sequence"/>
</dbReference>
<keyword evidence="3" id="KW-1185">Reference proteome</keyword>
<protein>
    <submittedName>
        <fullName evidence="2">Uncharacterized protein</fullName>
    </submittedName>
</protein>
<evidence type="ECO:0000256" key="1">
    <source>
        <dbReference type="SAM" id="MobiDB-lite"/>
    </source>
</evidence>
<accession>A0ABR4I041</accession>
<feature type="compositionally biased region" description="Basic residues" evidence="1">
    <location>
        <begin position="123"/>
        <end position="136"/>
    </location>
</feature>
<name>A0ABR4I041_9EURO</name>
<sequence>MAAREEPGVRWAAAWLARAGEWQNQDWTGSGAWLMNGVRNGAASLRSDAAGWRREPDETSAKPLMHNVCFPLKATTMGIGGYQSKSPSVLASRPLLRGIACRPAQHRRGRSSPIRVEGLAPRSRGHHRANPRRHQPVRPQGQSIWPQINIQTLAPEAQENRSTIAGVAN</sequence>
<organism evidence="2 3">
    <name type="scientific">Aspergillus granulosus</name>
    <dbReference type="NCBI Taxonomy" id="176169"/>
    <lineage>
        <taxon>Eukaryota</taxon>
        <taxon>Fungi</taxon>
        <taxon>Dikarya</taxon>
        <taxon>Ascomycota</taxon>
        <taxon>Pezizomycotina</taxon>
        <taxon>Eurotiomycetes</taxon>
        <taxon>Eurotiomycetidae</taxon>
        <taxon>Eurotiales</taxon>
        <taxon>Aspergillaceae</taxon>
        <taxon>Aspergillus</taxon>
        <taxon>Aspergillus subgen. Nidulantes</taxon>
    </lineage>
</organism>
<evidence type="ECO:0000313" key="2">
    <source>
        <dbReference type="EMBL" id="KAL2821123.1"/>
    </source>
</evidence>
<reference evidence="2 3" key="1">
    <citation type="submission" date="2024-07" db="EMBL/GenBank/DDBJ databases">
        <title>Section-level genome sequencing and comparative genomics of Aspergillus sections Usti and Cavernicolus.</title>
        <authorList>
            <consortium name="Lawrence Berkeley National Laboratory"/>
            <person name="Nybo J.L."/>
            <person name="Vesth T.C."/>
            <person name="Theobald S."/>
            <person name="Frisvad J.C."/>
            <person name="Larsen T.O."/>
            <person name="Kjaerboelling I."/>
            <person name="Rothschild-Mancinelli K."/>
            <person name="Lyhne E.K."/>
            <person name="Kogle M.E."/>
            <person name="Barry K."/>
            <person name="Clum A."/>
            <person name="Na H."/>
            <person name="Ledsgaard L."/>
            <person name="Lin J."/>
            <person name="Lipzen A."/>
            <person name="Kuo A."/>
            <person name="Riley R."/>
            <person name="Mondo S."/>
            <person name="Labutti K."/>
            <person name="Haridas S."/>
            <person name="Pangalinan J."/>
            <person name="Salamov A.A."/>
            <person name="Simmons B.A."/>
            <person name="Magnuson J.K."/>
            <person name="Chen J."/>
            <person name="Drula E."/>
            <person name="Henrissat B."/>
            <person name="Wiebenga A."/>
            <person name="Lubbers R.J."/>
            <person name="Gomes A.C."/>
            <person name="Makela M.R."/>
            <person name="Stajich J."/>
            <person name="Grigoriev I.V."/>
            <person name="Mortensen U.H."/>
            <person name="De Vries R.P."/>
            <person name="Baker S.E."/>
            <person name="Andersen M.R."/>
        </authorList>
    </citation>
    <scope>NUCLEOTIDE SEQUENCE [LARGE SCALE GENOMIC DNA]</scope>
    <source>
        <strain evidence="2 3">CBS 588.65</strain>
    </source>
</reference>